<feature type="transmembrane region" description="Helical" evidence="1">
    <location>
        <begin position="6"/>
        <end position="25"/>
    </location>
</feature>
<dbReference type="EMBL" id="WIGN01000529">
    <property type="protein sequence ID" value="KAF6789412.1"/>
    <property type="molecule type" value="Genomic_DNA"/>
</dbReference>
<keyword evidence="1" id="KW-1133">Transmembrane helix</keyword>
<organism evidence="2 3">
    <name type="scientific">Colletotrichum sojae</name>
    <dbReference type="NCBI Taxonomy" id="2175907"/>
    <lineage>
        <taxon>Eukaryota</taxon>
        <taxon>Fungi</taxon>
        <taxon>Dikarya</taxon>
        <taxon>Ascomycota</taxon>
        <taxon>Pezizomycotina</taxon>
        <taxon>Sordariomycetes</taxon>
        <taxon>Hypocreomycetidae</taxon>
        <taxon>Glomerellales</taxon>
        <taxon>Glomerellaceae</taxon>
        <taxon>Colletotrichum</taxon>
        <taxon>Colletotrichum orchidearum species complex</taxon>
    </lineage>
</organism>
<evidence type="ECO:0000313" key="2">
    <source>
        <dbReference type="EMBL" id="KAF6789412.1"/>
    </source>
</evidence>
<sequence>MLDPIMIGLAGSVIAAGYYFVVRFVRNLDEIDRIEAHRLRNERLRADQIARYRNFHAVHAGHYDEGLDSRRVRYNELTASAAAGDVAAGEEVAAMMDREEADHEGLVEQRIAEENLEEALRQMHAINVKNADKPYYRKFIVL</sequence>
<keyword evidence="1" id="KW-0812">Transmembrane</keyword>
<proteinExistence type="predicted"/>
<dbReference type="AlphaFoldDB" id="A0A8H6IP36"/>
<comment type="caution">
    <text evidence="2">The sequence shown here is derived from an EMBL/GenBank/DDBJ whole genome shotgun (WGS) entry which is preliminary data.</text>
</comment>
<evidence type="ECO:0000256" key="1">
    <source>
        <dbReference type="SAM" id="Phobius"/>
    </source>
</evidence>
<evidence type="ECO:0000313" key="3">
    <source>
        <dbReference type="Proteomes" id="UP000652219"/>
    </source>
</evidence>
<reference evidence="2 3" key="1">
    <citation type="journal article" date="2020" name="Phytopathology">
        <title>Genome Sequence Resources of Colletotrichum truncatum, C. plurivorum, C. musicola, and C. sojae: Four Species Pathogenic to Soybean (Glycine max).</title>
        <authorList>
            <person name="Rogerio F."/>
            <person name="Boufleur T.R."/>
            <person name="Ciampi-Guillardi M."/>
            <person name="Sukno S.A."/>
            <person name="Thon M.R."/>
            <person name="Massola Junior N.S."/>
            <person name="Baroncelli R."/>
        </authorList>
    </citation>
    <scope>NUCLEOTIDE SEQUENCE [LARGE SCALE GENOMIC DNA]</scope>
    <source>
        <strain evidence="2 3">LFN0009</strain>
    </source>
</reference>
<gene>
    <name evidence="2" type="ORF">CSOJ01_14772</name>
</gene>
<keyword evidence="3" id="KW-1185">Reference proteome</keyword>
<dbReference type="Proteomes" id="UP000652219">
    <property type="component" value="Unassembled WGS sequence"/>
</dbReference>
<keyword evidence="1" id="KW-0472">Membrane</keyword>
<accession>A0A8H6IP36</accession>
<name>A0A8H6IP36_9PEZI</name>
<protein>
    <submittedName>
        <fullName evidence="2">Uncharacterized protein</fullName>
    </submittedName>
</protein>